<dbReference type="EMBL" id="CM000646">
    <property type="protein sequence ID" value="EED89794.1"/>
    <property type="molecule type" value="Genomic_DNA"/>
</dbReference>
<feature type="region of interest" description="Disordered" evidence="1">
    <location>
        <begin position="208"/>
        <end position="308"/>
    </location>
</feature>
<dbReference type="InParanoid" id="B8C957"/>
<feature type="compositionally biased region" description="Low complexity" evidence="1">
    <location>
        <begin position="283"/>
        <end position="299"/>
    </location>
</feature>
<sequence>MLFTKLKLALISTAIVAIIAGVGIGIASKSANNDNLQHRSSASLTTANDCAEETIAAPVVRRRIFVNGGDDEFQVLVAMMPTRRRALRREMDGSSYGWLEEDEETFGRKLEVSMSLSMSAVSFSKGAKAMKGKSGKGLSKQSKCKGGKSHKLFNLCSTKSKAHNGANHSKAKSSSVSLSLNFDLANGSISKGKAPSICGSDSSMPSFYPTIGSTTSNPTPRATPIATTASPTSRTTPRATTTSPPTLRATPRATTSPPTPRATPMTTTPPSLVVILSNERTMSPTSGSTPTVSTEVSGPPTKPGREVV</sequence>
<reference evidence="2 3" key="2">
    <citation type="journal article" date="2008" name="Nature">
        <title>The Phaeodactylum genome reveals the evolutionary history of diatom genomes.</title>
        <authorList>
            <person name="Bowler C."/>
            <person name="Allen A.E."/>
            <person name="Badger J.H."/>
            <person name="Grimwood J."/>
            <person name="Jabbari K."/>
            <person name="Kuo A."/>
            <person name="Maheswari U."/>
            <person name="Martens C."/>
            <person name="Maumus F."/>
            <person name="Otillar R.P."/>
            <person name="Rayko E."/>
            <person name="Salamov A."/>
            <person name="Vandepoele K."/>
            <person name="Beszteri B."/>
            <person name="Gruber A."/>
            <person name="Heijde M."/>
            <person name="Katinka M."/>
            <person name="Mock T."/>
            <person name="Valentin K."/>
            <person name="Verret F."/>
            <person name="Berges J.A."/>
            <person name="Brownlee C."/>
            <person name="Cadoret J.P."/>
            <person name="Chiovitti A."/>
            <person name="Choi C.J."/>
            <person name="Coesel S."/>
            <person name="De Martino A."/>
            <person name="Detter J.C."/>
            <person name="Durkin C."/>
            <person name="Falciatore A."/>
            <person name="Fournet J."/>
            <person name="Haruta M."/>
            <person name="Huysman M.J."/>
            <person name="Jenkins B.D."/>
            <person name="Jiroutova K."/>
            <person name="Jorgensen R.E."/>
            <person name="Joubert Y."/>
            <person name="Kaplan A."/>
            <person name="Kroger N."/>
            <person name="Kroth P.G."/>
            <person name="La Roche J."/>
            <person name="Lindquist E."/>
            <person name="Lommer M."/>
            <person name="Martin-Jezequel V."/>
            <person name="Lopez P.J."/>
            <person name="Lucas S."/>
            <person name="Mangogna M."/>
            <person name="McGinnis K."/>
            <person name="Medlin L.K."/>
            <person name="Montsant A."/>
            <person name="Oudot-Le Secq M.P."/>
            <person name="Napoli C."/>
            <person name="Obornik M."/>
            <person name="Parker M.S."/>
            <person name="Petit J.L."/>
            <person name="Porcel B.M."/>
            <person name="Poulsen N."/>
            <person name="Robison M."/>
            <person name="Rychlewski L."/>
            <person name="Rynearson T.A."/>
            <person name="Schmutz J."/>
            <person name="Shapiro H."/>
            <person name="Siaut M."/>
            <person name="Stanley M."/>
            <person name="Sussman M.R."/>
            <person name="Taylor A.R."/>
            <person name="Vardi A."/>
            <person name="von Dassow P."/>
            <person name="Vyverman W."/>
            <person name="Willis A."/>
            <person name="Wyrwicz L.S."/>
            <person name="Rokhsar D.S."/>
            <person name="Weissenbach J."/>
            <person name="Armbrust E.V."/>
            <person name="Green B.R."/>
            <person name="Van de Peer Y."/>
            <person name="Grigoriev I.V."/>
        </authorList>
    </citation>
    <scope>NUCLEOTIDE SEQUENCE [LARGE SCALE GENOMIC DNA]</scope>
    <source>
        <strain evidence="2 3">CCMP1335</strain>
    </source>
</reference>
<dbReference type="KEGG" id="tps:THAPSDRAFT_8321"/>
<dbReference type="PaxDb" id="35128-Thaps8321"/>
<dbReference type="HOGENOM" id="CLU_904581_0_0_1"/>
<evidence type="ECO:0000256" key="1">
    <source>
        <dbReference type="SAM" id="MobiDB-lite"/>
    </source>
</evidence>
<dbReference type="AlphaFoldDB" id="B8C957"/>
<gene>
    <name evidence="2" type="ORF">THAPSDRAFT_8321</name>
</gene>
<protein>
    <submittedName>
        <fullName evidence="2">Uncharacterized protein</fullName>
    </submittedName>
</protein>
<feature type="compositionally biased region" description="Polar residues" evidence="1">
    <location>
        <begin position="208"/>
        <end position="217"/>
    </location>
</feature>
<dbReference type="RefSeq" id="XP_002292598.1">
    <property type="nucleotide sequence ID" value="XM_002292562.1"/>
</dbReference>
<evidence type="ECO:0000313" key="3">
    <source>
        <dbReference type="Proteomes" id="UP000001449"/>
    </source>
</evidence>
<name>B8C957_THAPS</name>
<proteinExistence type="predicted"/>
<dbReference type="Proteomes" id="UP000001449">
    <property type="component" value="Chromosome 10"/>
</dbReference>
<accession>B8C957</accession>
<evidence type="ECO:0000313" key="2">
    <source>
        <dbReference type="EMBL" id="EED89794.1"/>
    </source>
</evidence>
<reference evidence="2 3" key="1">
    <citation type="journal article" date="2004" name="Science">
        <title>The genome of the diatom Thalassiosira pseudonana: ecology, evolution, and metabolism.</title>
        <authorList>
            <person name="Armbrust E.V."/>
            <person name="Berges J.A."/>
            <person name="Bowler C."/>
            <person name="Green B.R."/>
            <person name="Martinez D."/>
            <person name="Putnam N.H."/>
            <person name="Zhou S."/>
            <person name="Allen A.E."/>
            <person name="Apt K.E."/>
            <person name="Bechner M."/>
            <person name="Brzezinski M.A."/>
            <person name="Chaal B.K."/>
            <person name="Chiovitti A."/>
            <person name="Davis A.K."/>
            <person name="Demarest M.S."/>
            <person name="Detter J.C."/>
            <person name="Glavina T."/>
            <person name="Goodstein D."/>
            <person name="Hadi M.Z."/>
            <person name="Hellsten U."/>
            <person name="Hildebrand M."/>
            <person name="Jenkins B.D."/>
            <person name="Jurka J."/>
            <person name="Kapitonov V.V."/>
            <person name="Kroger N."/>
            <person name="Lau W.W."/>
            <person name="Lane T.W."/>
            <person name="Larimer F.W."/>
            <person name="Lippmeier J.C."/>
            <person name="Lucas S."/>
            <person name="Medina M."/>
            <person name="Montsant A."/>
            <person name="Obornik M."/>
            <person name="Parker M.S."/>
            <person name="Palenik B."/>
            <person name="Pazour G.J."/>
            <person name="Richardson P.M."/>
            <person name="Rynearson T.A."/>
            <person name="Saito M.A."/>
            <person name="Schwartz D.C."/>
            <person name="Thamatrakoln K."/>
            <person name="Valentin K."/>
            <person name="Vardi A."/>
            <person name="Wilkerson F.P."/>
            <person name="Rokhsar D.S."/>
        </authorList>
    </citation>
    <scope>NUCLEOTIDE SEQUENCE [LARGE SCALE GENOMIC DNA]</scope>
    <source>
        <strain evidence="2 3">CCMP1335</strain>
    </source>
</reference>
<organism evidence="2 3">
    <name type="scientific">Thalassiosira pseudonana</name>
    <name type="common">Marine diatom</name>
    <name type="synonym">Cyclotella nana</name>
    <dbReference type="NCBI Taxonomy" id="35128"/>
    <lineage>
        <taxon>Eukaryota</taxon>
        <taxon>Sar</taxon>
        <taxon>Stramenopiles</taxon>
        <taxon>Ochrophyta</taxon>
        <taxon>Bacillariophyta</taxon>
        <taxon>Coscinodiscophyceae</taxon>
        <taxon>Thalassiosirophycidae</taxon>
        <taxon>Thalassiosirales</taxon>
        <taxon>Thalassiosiraceae</taxon>
        <taxon>Thalassiosira</taxon>
    </lineage>
</organism>
<dbReference type="GeneID" id="7451065"/>
<feature type="compositionally biased region" description="Low complexity" evidence="1">
    <location>
        <begin position="218"/>
        <end position="271"/>
    </location>
</feature>
<keyword evidence="3" id="KW-1185">Reference proteome</keyword>